<feature type="compositionally biased region" description="Basic and acidic residues" evidence="1">
    <location>
        <begin position="200"/>
        <end position="209"/>
    </location>
</feature>
<dbReference type="PANTHER" id="PTHR39963">
    <property type="entry name" value="SLL0983 PROTEIN"/>
    <property type="match status" value="1"/>
</dbReference>
<evidence type="ECO:0000313" key="3">
    <source>
        <dbReference type="EMBL" id="TCS87355.1"/>
    </source>
</evidence>
<dbReference type="InterPro" id="IPR008471">
    <property type="entry name" value="MnmC-like_methylTransf"/>
</dbReference>
<keyword evidence="3" id="KW-0489">Methyltransferase</keyword>
<dbReference type="Gene3D" id="3.40.50.150">
    <property type="entry name" value="Vaccinia Virus protein VP39"/>
    <property type="match status" value="1"/>
</dbReference>
<dbReference type="PANTHER" id="PTHR39963:SF1">
    <property type="entry name" value="MNMC-LIKE METHYLTRANSFERASE DOMAIN-CONTAINING PROTEIN"/>
    <property type="match status" value="1"/>
</dbReference>
<dbReference type="EMBL" id="SMAD01000005">
    <property type="protein sequence ID" value="TCS87355.1"/>
    <property type="molecule type" value="Genomic_DNA"/>
</dbReference>
<accession>A0A4R3KU79</accession>
<gene>
    <name evidence="3" type="ORF">EDD80_105169</name>
</gene>
<evidence type="ECO:0000259" key="2">
    <source>
        <dbReference type="Pfam" id="PF05430"/>
    </source>
</evidence>
<dbReference type="GO" id="GO:0032259">
    <property type="term" value="P:methylation"/>
    <property type="evidence" value="ECO:0007669"/>
    <property type="project" value="UniProtKB-KW"/>
</dbReference>
<keyword evidence="3" id="KW-0808">Transferase</keyword>
<dbReference type="InterPro" id="IPR029063">
    <property type="entry name" value="SAM-dependent_MTases_sf"/>
</dbReference>
<keyword evidence="4" id="KW-1185">Reference proteome</keyword>
<reference evidence="3 4" key="1">
    <citation type="submission" date="2019-03" db="EMBL/GenBank/DDBJ databases">
        <title>Genomic Encyclopedia of Type Strains, Phase IV (KMG-IV): sequencing the most valuable type-strain genomes for metagenomic binning, comparative biology and taxonomic classification.</title>
        <authorList>
            <person name="Goeker M."/>
        </authorList>
    </citation>
    <scope>NUCLEOTIDE SEQUENCE [LARGE SCALE GENOMIC DNA]</scope>
    <source>
        <strain evidence="3 4">DSM 21100</strain>
    </source>
</reference>
<dbReference type="Pfam" id="PF05430">
    <property type="entry name" value="Methyltransf_30"/>
    <property type="match status" value="1"/>
</dbReference>
<proteinExistence type="predicted"/>
<comment type="caution">
    <text evidence="3">The sequence shown here is derived from an EMBL/GenBank/DDBJ whole genome shotgun (WGS) entry which is preliminary data.</text>
</comment>
<dbReference type="SUPFAM" id="SSF53335">
    <property type="entry name" value="S-adenosyl-L-methionine-dependent methyltransferases"/>
    <property type="match status" value="1"/>
</dbReference>
<dbReference type="RefSeq" id="WP_225975042.1">
    <property type="nucleotide sequence ID" value="NZ_CP042432.1"/>
</dbReference>
<protein>
    <submittedName>
        <fullName evidence="3">S-adenosylmethionine-dependent methyltransferase</fullName>
    </submittedName>
</protein>
<sequence length="312" mass="34043">MSHEQGKSLQTLVPTSDGSLTLLHTGLNQTYHSVNGALQEAQHVFLQQGLQYFLRQSGTATARVLEIGFGTGLNFLVSAAYCLQNGISLTYTGVEPFPLNRETLRESEYGRLLPGTGNWERFLSWYPGGQPFYLTGEQQAAGNHDNLREPERLGEQPGAPKPRKLGEQPGAPKPRKLGEQPGAPKPRKLGEQPEMGEQPEPGKRAKSGEADAITSELVRLELLQQKVLQTGPLPPADVIYFDAFAPATQPEMWTQEVISHVTSSLEVGGVFVSYSITGNLKRMLKGLGFSVEKPKGAAGKREMIRAVKNTPL</sequence>
<dbReference type="GO" id="GO:0016645">
    <property type="term" value="F:oxidoreductase activity, acting on the CH-NH group of donors"/>
    <property type="evidence" value="ECO:0007669"/>
    <property type="project" value="InterPro"/>
</dbReference>
<organism evidence="3 4">
    <name type="scientific">Anseongella ginsenosidimutans</name>
    <dbReference type="NCBI Taxonomy" id="496056"/>
    <lineage>
        <taxon>Bacteria</taxon>
        <taxon>Pseudomonadati</taxon>
        <taxon>Bacteroidota</taxon>
        <taxon>Sphingobacteriia</taxon>
        <taxon>Sphingobacteriales</taxon>
        <taxon>Sphingobacteriaceae</taxon>
        <taxon>Anseongella</taxon>
    </lineage>
</organism>
<dbReference type="Proteomes" id="UP000295807">
    <property type="component" value="Unassembled WGS sequence"/>
</dbReference>
<dbReference type="GO" id="GO:0008168">
    <property type="term" value="F:methyltransferase activity"/>
    <property type="evidence" value="ECO:0007669"/>
    <property type="project" value="UniProtKB-KW"/>
</dbReference>
<name>A0A4R3KU79_9SPHI</name>
<dbReference type="AlphaFoldDB" id="A0A4R3KU79"/>
<evidence type="ECO:0000313" key="4">
    <source>
        <dbReference type="Proteomes" id="UP000295807"/>
    </source>
</evidence>
<feature type="domain" description="MnmC-like methyltransferase" evidence="2">
    <location>
        <begin position="231"/>
        <end position="309"/>
    </location>
</feature>
<evidence type="ECO:0000256" key="1">
    <source>
        <dbReference type="SAM" id="MobiDB-lite"/>
    </source>
</evidence>
<feature type="region of interest" description="Disordered" evidence="1">
    <location>
        <begin position="148"/>
        <end position="209"/>
    </location>
</feature>